<dbReference type="OrthoDB" id="4501at2759"/>
<dbReference type="InterPro" id="IPR028994">
    <property type="entry name" value="Integrin_alpha_N"/>
</dbReference>
<feature type="repeat" description="FG-GAP" evidence="1">
    <location>
        <begin position="290"/>
        <end position="346"/>
    </location>
</feature>
<keyword evidence="2" id="KW-0732">Signal</keyword>
<feature type="chain" id="PRO_5040392395" evidence="2">
    <location>
        <begin position="24"/>
        <end position="505"/>
    </location>
</feature>
<evidence type="ECO:0000313" key="4">
    <source>
        <dbReference type="Proteomes" id="UP001153069"/>
    </source>
</evidence>
<dbReference type="PROSITE" id="PS51470">
    <property type="entry name" value="FG_GAP"/>
    <property type="match status" value="1"/>
</dbReference>
<dbReference type="Proteomes" id="UP001153069">
    <property type="component" value="Unassembled WGS sequence"/>
</dbReference>
<dbReference type="PANTHER" id="PTHR36220:SF1">
    <property type="entry name" value="GAMMA TUBULIN COMPLEX COMPONENT C-TERMINAL DOMAIN-CONTAINING PROTEIN"/>
    <property type="match status" value="1"/>
</dbReference>
<dbReference type="SMART" id="SM00191">
    <property type="entry name" value="Int_alpha"/>
    <property type="match status" value="5"/>
</dbReference>
<feature type="signal peptide" evidence="2">
    <location>
        <begin position="1"/>
        <end position="23"/>
    </location>
</feature>
<organism evidence="3 4">
    <name type="scientific">Seminavis robusta</name>
    <dbReference type="NCBI Taxonomy" id="568900"/>
    <lineage>
        <taxon>Eukaryota</taxon>
        <taxon>Sar</taxon>
        <taxon>Stramenopiles</taxon>
        <taxon>Ochrophyta</taxon>
        <taxon>Bacillariophyta</taxon>
        <taxon>Bacillariophyceae</taxon>
        <taxon>Bacillariophycidae</taxon>
        <taxon>Naviculales</taxon>
        <taxon>Naviculaceae</taxon>
        <taxon>Seminavis</taxon>
    </lineage>
</organism>
<dbReference type="InterPro" id="IPR013519">
    <property type="entry name" value="Int_alpha_beta-p"/>
</dbReference>
<dbReference type="SUPFAM" id="SSF82171">
    <property type="entry name" value="DPP6 N-terminal domain-like"/>
    <property type="match status" value="1"/>
</dbReference>
<reference evidence="3" key="1">
    <citation type="submission" date="2020-06" db="EMBL/GenBank/DDBJ databases">
        <authorList>
            <consortium name="Plant Systems Biology data submission"/>
        </authorList>
    </citation>
    <scope>NUCLEOTIDE SEQUENCE</scope>
    <source>
        <strain evidence="3">D6</strain>
    </source>
</reference>
<name>A0A9N8EI85_9STRA</name>
<dbReference type="AlphaFoldDB" id="A0A9N8EI85"/>
<keyword evidence="4" id="KW-1185">Reference proteome</keyword>
<dbReference type="EMBL" id="CAICTM010001031">
    <property type="protein sequence ID" value="CAB9519644.1"/>
    <property type="molecule type" value="Genomic_DNA"/>
</dbReference>
<dbReference type="Gene3D" id="2.130.10.130">
    <property type="entry name" value="Integrin alpha, N-terminal"/>
    <property type="match status" value="2"/>
</dbReference>
<evidence type="ECO:0000256" key="1">
    <source>
        <dbReference type="PROSITE-ProRule" id="PRU00803"/>
    </source>
</evidence>
<proteinExistence type="predicted"/>
<protein>
    <submittedName>
        <fullName evidence="3">Inherit from bactNOG: outer membrane autotransporter barrel</fullName>
    </submittedName>
</protein>
<dbReference type="PANTHER" id="PTHR36220">
    <property type="entry name" value="UNNAMED PRODUCT"/>
    <property type="match status" value="1"/>
</dbReference>
<sequence length="505" mass="54243">MVFVDMMLFVLLVGCWCWPVVFAAHGDPLPPGIAQFLRTRRSEKSRHLRNGYVRLGDYAGIQGVVQSLTGYSLSMNAVGNMMAVGAPGEEGDFSFERGAVRVFEFASGTWTQKGQDIIGKLDDSESFGFAVWLSPDGQTLAASANSASHGYVQVYEINASGDTWIKRGVDLDELNPGEGFGRSIALSDDAVFMVVGAPFYDEGADTEVGRLYFFDYRDGSNYVLRTEQLVFSLVPLDRGQAATQQMGSAVAMSSDGKFVAVGSPFDQNDLEKGLVFVLSILWGFFVNLEVFGGVIEADESGTSFGLALAMNGDGTHLAVGSPFFDGLVDSAGRVQVFSRATEQGTSTWIQLGSSIDGLDALLNFGTSIAMSASGTTIIVGAPGAFFDENDGYTRLYKYNGNEWLLQEISRVQGTDIIDDFDNQGEIGFAVAISRLGDKIAVGAPQPDVDGLGRVQAFGQTEFPTFSPIINPLPQVSSSPSGTSTWRVITTAFSDAMSFVTEFFSR</sequence>
<evidence type="ECO:0000256" key="2">
    <source>
        <dbReference type="SAM" id="SignalP"/>
    </source>
</evidence>
<evidence type="ECO:0000313" key="3">
    <source>
        <dbReference type="EMBL" id="CAB9519644.1"/>
    </source>
</evidence>
<accession>A0A9N8EI85</accession>
<gene>
    <name evidence="3" type="ORF">SEMRO_1033_G233740.1</name>
</gene>
<comment type="caution">
    <text evidence="3">The sequence shown here is derived from an EMBL/GenBank/DDBJ whole genome shotgun (WGS) entry which is preliminary data.</text>
</comment>